<accession>A0A3N1ME21</accession>
<dbReference type="SUPFAM" id="SSF51735">
    <property type="entry name" value="NAD(P)-binding Rossmann-fold domains"/>
    <property type="match status" value="1"/>
</dbReference>
<dbReference type="SMART" id="SM00829">
    <property type="entry name" value="PKS_ER"/>
    <property type="match status" value="1"/>
</dbReference>
<proteinExistence type="inferred from homology"/>
<dbReference type="EMBL" id="RJKX01000011">
    <property type="protein sequence ID" value="ROQ01973.1"/>
    <property type="molecule type" value="Genomic_DNA"/>
</dbReference>
<keyword evidence="8" id="KW-1185">Reference proteome</keyword>
<dbReference type="PANTHER" id="PTHR43880">
    <property type="entry name" value="ALCOHOL DEHYDROGENASE"/>
    <property type="match status" value="1"/>
</dbReference>
<dbReference type="OrthoDB" id="9770544at2"/>
<reference evidence="7 8" key="1">
    <citation type="submission" date="2018-11" db="EMBL/GenBank/DDBJ databases">
        <title>Genomic Encyclopedia of Type Strains, Phase IV (KMG-IV): sequencing the most valuable type-strain genomes for metagenomic binning, comparative biology and taxonomic classification.</title>
        <authorList>
            <person name="Goeker M."/>
        </authorList>
    </citation>
    <scope>NUCLEOTIDE SEQUENCE [LARGE SCALE GENOMIC DNA]</scope>
    <source>
        <strain evidence="7 8">DSM 5900</strain>
    </source>
</reference>
<gene>
    <name evidence="7" type="ORF">EDC65_1160</name>
</gene>
<dbReference type="GO" id="GO:0005829">
    <property type="term" value="C:cytosol"/>
    <property type="evidence" value="ECO:0007669"/>
    <property type="project" value="TreeGrafter"/>
</dbReference>
<keyword evidence="4" id="KW-0520">NAD</keyword>
<comment type="similarity">
    <text evidence="5">Belongs to the zinc-containing alcohol dehydrogenase family.</text>
</comment>
<dbReference type="RefSeq" id="WP_123688679.1">
    <property type="nucleotide sequence ID" value="NZ_AP019700.1"/>
</dbReference>
<dbReference type="InterPro" id="IPR013149">
    <property type="entry name" value="ADH-like_C"/>
</dbReference>
<evidence type="ECO:0000313" key="8">
    <source>
        <dbReference type="Proteomes" id="UP000278222"/>
    </source>
</evidence>
<evidence type="ECO:0000259" key="6">
    <source>
        <dbReference type="SMART" id="SM00829"/>
    </source>
</evidence>
<evidence type="ECO:0000256" key="4">
    <source>
        <dbReference type="ARBA" id="ARBA00023027"/>
    </source>
</evidence>
<dbReference type="Gene3D" id="3.90.180.10">
    <property type="entry name" value="Medium-chain alcohol dehydrogenases, catalytic domain"/>
    <property type="match status" value="1"/>
</dbReference>
<dbReference type="InterPro" id="IPR011032">
    <property type="entry name" value="GroES-like_sf"/>
</dbReference>
<comment type="cofactor">
    <cofactor evidence="5">
        <name>Zn(2+)</name>
        <dbReference type="ChEBI" id="CHEBI:29105"/>
    </cofactor>
</comment>
<sequence>MEFNAAVLHRTNDPLSVEVVRVGDLRPTDVLVRIRASGLCHTDLEVMQGQLAYPLPIVLGHEGAGIVERVGADVTLVKPGDHVVCSWNPSCGHCYYCDRGEPILCEPYSHHQPRGHLLDGTSRMTVGGQKLHHFSVVSSHAEYCVVPETGAIPVPKEIPFDRACLIGCGVMTGVGGAARVARIPAGSNVAVLGCGAVGLNAIQGARLQSAERIIAIDRDPARLALATEFGATDLIRADEPDVVARVKALTGGRGADCVLESAGHVDAYRLSSEITRPGGDLVWLGKVNVDRDVAFRWGSLMGEKRITRSSYGGARPRRDFPWLARLYLDGRLKLDELITMRLSLAEINLGFAAMIRGETVRAVVEFPE</sequence>
<dbReference type="Pfam" id="PF00107">
    <property type="entry name" value="ADH_zinc_N"/>
    <property type="match status" value="1"/>
</dbReference>
<dbReference type="PROSITE" id="PS00059">
    <property type="entry name" value="ADH_ZINC"/>
    <property type="match status" value="1"/>
</dbReference>
<feature type="domain" description="Enoyl reductase (ER)" evidence="6">
    <location>
        <begin position="10"/>
        <end position="364"/>
    </location>
</feature>
<protein>
    <submittedName>
        <fullName evidence="7">S-(Hydroxymethyl)glutathione dehydrogenase/alcohol dehydrogenase</fullName>
    </submittedName>
</protein>
<evidence type="ECO:0000256" key="5">
    <source>
        <dbReference type="RuleBase" id="RU361277"/>
    </source>
</evidence>
<dbReference type="GO" id="GO:0046294">
    <property type="term" value="P:formaldehyde catabolic process"/>
    <property type="evidence" value="ECO:0007669"/>
    <property type="project" value="TreeGrafter"/>
</dbReference>
<dbReference type="Gene3D" id="3.40.50.720">
    <property type="entry name" value="NAD(P)-binding Rossmann-like Domain"/>
    <property type="match status" value="1"/>
</dbReference>
<name>A0A3N1ME21_9PROT</name>
<dbReference type="Pfam" id="PF08240">
    <property type="entry name" value="ADH_N"/>
    <property type="match status" value="1"/>
</dbReference>
<dbReference type="InterPro" id="IPR013154">
    <property type="entry name" value="ADH-like_N"/>
</dbReference>
<dbReference type="Proteomes" id="UP000278222">
    <property type="component" value="Unassembled WGS sequence"/>
</dbReference>
<evidence type="ECO:0000313" key="7">
    <source>
        <dbReference type="EMBL" id="ROQ01973.1"/>
    </source>
</evidence>
<dbReference type="CDD" id="cd08279">
    <property type="entry name" value="Zn_ADH_class_III"/>
    <property type="match status" value="1"/>
</dbReference>
<evidence type="ECO:0000256" key="2">
    <source>
        <dbReference type="ARBA" id="ARBA00022833"/>
    </source>
</evidence>
<dbReference type="InterPro" id="IPR020843">
    <property type="entry name" value="ER"/>
</dbReference>
<dbReference type="GO" id="GO:0008270">
    <property type="term" value="F:zinc ion binding"/>
    <property type="evidence" value="ECO:0007669"/>
    <property type="project" value="InterPro"/>
</dbReference>
<organism evidence="7 8">
    <name type="scientific">Stella humosa</name>
    <dbReference type="NCBI Taxonomy" id="94"/>
    <lineage>
        <taxon>Bacteria</taxon>
        <taxon>Pseudomonadati</taxon>
        <taxon>Pseudomonadota</taxon>
        <taxon>Alphaproteobacteria</taxon>
        <taxon>Rhodospirillales</taxon>
        <taxon>Stellaceae</taxon>
        <taxon>Stella</taxon>
    </lineage>
</organism>
<keyword evidence="2 5" id="KW-0862">Zinc</keyword>
<evidence type="ECO:0000256" key="1">
    <source>
        <dbReference type="ARBA" id="ARBA00022723"/>
    </source>
</evidence>
<dbReference type="InterPro" id="IPR036291">
    <property type="entry name" value="NAD(P)-bd_dom_sf"/>
</dbReference>
<dbReference type="PANTHER" id="PTHR43880:SF12">
    <property type="entry name" value="ALCOHOL DEHYDROGENASE CLASS-3"/>
    <property type="match status" value="1"/>
</dbReference>
<evidence type="ECO:0000256" key="3">
    <source>
        <dbReference type="ARBA" id="ARBA00023002"/>
    </source>
</evidence>
<dbReference type="SUPFAM" id="SSF50129">
    <property type="entry name" value="GroES-like"/>
    <property type="match status" value="2"/>
</dbReference>
<dbReference type="AlphaFoldDB" id="A0A3N1ME21"/>
<dbReference type="GO" id="GO:0051903">
    <property type="term" value="F:S-(hydroxymethyl)glutathione dehydrogenase [NAD(P)+] activity"/>
    <property type="evidence" value="ECO:0007669"/>
    <property type="project" value="TreeGrafter"/>
</dbReference>
<comment type="caution">
    <text evidence="7">The sequence shown here is derived from an EMBL/GenBank/DDBJ whole genome shotgun (WGS) entry which is preliminary data.</text>
</comment>
<dbReference type="InterPro" id="IPR002328">
    <property type="entry name" value="ADH_Zn_CS"/>
</dbReference>
<keyword evidence="1 5" id="KW-0479">Metal-binding</keyword>
<keyword evidence="3" id="KW-0560">Oxidoreductase</keyword>